<accession>A0A5C3Q1R7</accession>
<evidence type="ECO:0000313" key="2">
    <source>
        <dbReference type="EMBL" id="TFK95912.1"/>
    </source>
</evidence>
<gene>
    <name evidence="2" type="ORF">BDV98DRAFT_345923</name>
</gene>
<proteinExistence type="predicted"/>
<dbReference type="AlphaFoldDB" id="A0A5C3Q1R7"/>
<feature type="region of interest" description="Disordered" evidence="1">
    <location>
        <begin position="23"/>
        <end position="50"/>
    </location>
</feature>
<name>A0A5C3Q1R7_9AGAR</name>
<protein>
    <submittedName>
        <fullName evidence="2">Uncharacterized protein</fullName>
    </submittedName>
</protein>
<organism evidence="2 3">
    <name type="scientific">Pterulicium gracile</name>
    <dbReference type="NCBI Taxonomy" id="1884261"/>
    <lineage>
        <taxon>Eukaryota</taxon>
        <taxon>Fungi</taxon>
        <taxon>Dikarya</taxon>
        <taxon>Basidiomycota</taxon>
        <taxon>Agaricomycotina</taxon>
        <taxon>Agaricomycetes</taxon>
        <taxon>Agaricomycetidae</taxon>
        <taxon>Agaricales</taxon>
        <taxon>Pleurotineae</taxon>
        <taxon>Pterulaceae</taxon>
        <taxon>Pterulicium</taxon>
    </lineage>
</organism>
<evidence type="ECO:0000313" key="3">
    <source>
        <dbReference type="Proteomes" id="UP000305067"/>
    </source>
</evidence>
<sequence>MLPLLIIIQSPLFEPPIISCKNPRSGRMDYTKPPPPLIRSTALPPGRISRTEPYPLKFASGALSVRTH</sequence>
<dbReference type="EMBL" id="ML178871">
    <property type="protein sequence ID" value="TFK95912.1"/>
    <property type="molecule type" value="Genomic_DNA"/>
</dbReference>
<keyword evidence="3" id="KW-1185">Reference proteome</keyword>
<evidence type="ECO:0000256" key="1">
    <source>
        <dbReference type="SAM" id="MobiDB-lite"/>
    </source>
</evidence>
<dbReference type="Proteomes" id="UP000305067">
    <property type="component" value="Unassembled WGS sequence"/>
</dbReference>
<reference evidence="2 3" key="1">
    <citation type="journal article" date="2019" name="Nat. Ecol. Evol.">
        <title>Megaphylogeny resolves global patterns of mushroom evolution.</title>
        <authorList>
            <person name="Varga T."/>
            <person name="Krizsan K."/>
            <person name="Foldi C."/>
            <person name="Dima B."/>
            <person name="Sanchez-Garcia M."/>
            <person name="Sanchez-Ramirez S."/>
            <person name="Szollosi G.J."/>
            <person name="Szarkandi J.G."/>
            <person name="Papp V."/>
            <person name="Albert L."/>
            <person name="Andreopoulos W."/>
            <person name="Angelini C."/>
            <person name="Antonin V."/>
            <person name="Barry K.W."/>
            <person name="Bougher N.L."/>
            <person name="Buchanan P."/>
            <person name="Buyck B."/>
            <person name="Bense V."/>
            <person name="Catcheside P."/>
            <person name="Chovatia M."/>
            <person name="Cooper J."/>
            <person name="Damon W."/>
            <person name="Desjardin D."/>
            <person name="Finy P."/>
            <person name="Geml J."/>
            <person name="Haridas S."/>
            <person name="Hughes K."/>
            <person name="Justo A."/>
            <person name="Karasinski D."/>
            <person name="Kautmanova I."/>
            <person name="Kiss B."/>
            <person name="Kocsube S."/>
            <person name="Kotiranta H."/>
            <person name="LaButti K.M."/>
            <person name="Lechner B.E."/>
            <person name="Liimatainen K."/>
            <person name="Lipzen A."/>
            <person name="Lukacs Z."/>
            <person name="Mihaltcheva S."/>
            <person name="Morgado L.N."/>
            <person name="Niskanen T."/>
            <person name="Noordeloos M.E."/>
            <person name="Ohm R.A."/>
            <person name="Ortiz-Santana B."/>
            <person name="Ovrebo C."/>
            <person name="Racz N."/>
            <person name="Riley R."/>
            <person name="Savchenko A."/>
            <person name="Shiryaev A."/>
            <person name="Soop K."/>
            <person name="Spirin V."/>
            <person name="Szebenyi C."/>
            <person name="Tomsovsky M."/>
            <person name="Tulloss R.E."/>
            <person name="Uehling J."/>
            <person name="Grigoriev I.V."/>
            <person name="Vagvolgyi C."/>
            <person name="Papp T."/>
            <person name="Martin F.M."/>
            <person name="Miettinen O."/>
            <person name="Hibbett D.S."/>
            <person name="Nagy L.G."/>
        </authorList>
    </citation>
    <scope>NUCLEOTIDE SEQUENCE [LARGE SCALE GENOMIC DNA]</scope>
    <source>
        <strain evidence="2 3">CBS 309.79</strain>
    </source>
</reference>